<evidence type="ECO:0000313" key="1">
    <source>
        <dbReference type="EMBL" id="MBW0567372.1"/>
    </source>
</evidence>
<sequence length="97" mass="11365">MVRELNHPNAVKLELTGELMNKQPDFHVSLIKSYSSSDKKSFPLRNELPLEIHPLDEGEEKIIVKVLKEREYLVRYSNPAHEDEWLLEKDILNANKL</sequence>
<accession>A0A9Q3JRL4</accession>
<proteinExistence type="predicted"/>
<name>A0A9Q3JRL4_9BASI</name>
<evidence type="ECO:0000313" key="2">
    <source>
        <dbReference type="Proteomes" id="UP000765509"/>
    </source>
</evidence>
<dbReference type="AlphaFoldDB" id="A0A9Q3JRL4"/>
<dbReference type="Proteomes" id="UP000765509">
    <property type="component" value="Unassembled WGS sequence"/>
</dbReference>
<dbReference type="OrthoDB" id="3158924at2759"/>
<gene>
    <name evidence="1" type="ORF">O181_107087</name>
</gene>
<evidence type="ECO:0008006" key="3">
    <source>
        <dbReference type="Google" id="ProtNLM"/>
    </source>
</evidence>
<protein>
    <recommendedName>
        <fullName evidence="3">Chromo domain-containing protein</fullName>
    </recommendedName>
</protein>
<keyword evidence="2" id="KW-1185">Reference proteome</keyword>
<reference evidence="1" key="1">
    <citation type="submission" date="2021-03" db="EMBL/GenBank/DDBJ databases">
        <title>Draft genome sequence of rust myrtle Austropuccinia psidii MF-1, a brazilian biotype.</title>
        <authorList>
            <person name="Quecine M.C."/>
            <person name="Pachon D.M.R."/>
            <person name="Bonatelli M.L."/>
            <person name="Correr F.H."/>
            <person name="Franceschini L.M."/>
            <person name="Leite T.F."/>
            <person name="Margarido G.R.A."/>
            <person name="Almeida C.A."/>
            <person name="Ferrarezi J.A."/>
            <person name="Labate C.A."/>
        </authorList>
    </citation>
    <scope>NUCLEOTIDE SEQUENCE</scope>
    <source>
        <strain evidence="1">MF-1</strain>
    </source>
</reference>
<comment type="caution">
    <text evidence="1">The sequence shown here is derived from an EMBL/GenBank/DDBJ whole genome shotgun (WGS) entry which is preliminary data.</text>
</comment>
<dbReference type="EMBL" id="AVOT02080724">
    <property type="protein sequence ID" value="MBW0567372.1"/>
    <property type="molecule type" value="Genomic_DNA"/>
</dbReference>
<organism evidence="1 2">
    <name type="scientific">Austropuccinia psidii MF-1</name>
    <dbReference type="NCBI Taxonomy" id="1389203"/>
    <lineage>
        <taxon>Eukaryota</taxon>
        <taxon>Fungi</taxon>
        <taxon>Dikarya</taxon>
        <taxon>Basidiomycota</taxon>
        <taxon>Pucciniomycotina</taxon>
        <taxon>Pucciniomycetes</taxon>
        <taxon>Pucciniales</taxon>
        <taxon>Sphaerophragmiaceae</taxon>
        <taxon>Austropuccinia</taxon>
    </lineage>
</organism>